<dbReference type="InterPro" id="IPR011009">
    <property type="entry name" value="Kinase-like_dom_sf"/>
</dbReference>
<sequence>MSAVALVAGLASAALFLVVGAVVLFLYNSRLSQREGGQKMAPLWRWWSCWSSTGEKGGRDVEKGQTTARVADGPDPPVEPAVEEKKKVEKGNGPAAGGSDVRKFGWKEVEDMTESFSSAVIGEGGFSTVYLARFGDGEAAALGAVKVHRSSSGSERLLRAFRQELEVLLNLRHPHIVRLLGYCEDREEGVLVLEYVPNGTLHEMLHGGGDASPTLPWARRMSIALQLARAVEYLHDGCALPIVHCDLKASNVLLDGRFDCKLCDFGSARAGFESAVTQHRLHPMMMGSPGYVDPHYLRTGMVSKKGDVYSFGVLLLELLTGAEPFCSEKGQMLTASVGKALAFAEGSGVCGVLDPRLGGQYDAAETTAVAAVASRCIGERPSLRPSMAEVVRAMEAALCSSTAAVGAKPS</sequence>
<name>A0A843V223_COLES</name>
<reference evidence="11" key="1">
    <citation type="submission" date="2017-07" db="EMBL/GenBank/DDBJ databases">
        <title>Taro Niue Genome Assembly and Annotation.</title>
        <authorList>
            <person name="Atibalentja N."/>
            <person name="Keating K."/>
            <person name="Fields C.J."/>
        </authorList>
    </citation>
    <scope>NUCLEOTIDE SEQUENCE</scope>
    <source>
        <strain evidence="11">Niue_2</strain>
        <tissue evidence="11">Leaf</tissue>
    </source>
</reference>
<dbReference type="InterPro" id="IPR000719">
    <property type="entry name" value="Prot_kinase_dom"/>
</dbReference>
<protein>
    <recommendedName>
        <fullName evidence="1">non-specific serine/threonine protein kinase</fullName>
        <ecNumber evidence="1">2.7.11.1</ecNumber>
    </recommendedName>
</protein>
<keyword evidence="12" id="KW-1185">Reference proteome</keyword>
<keyword evidence="5" id="KW-0418">Kinase</keyword>
<keyword evidence="6" id="KW-0067">ATP-binding</keyword>
<dbReference type="EMBL" id="NMUH01001442">
    <property type="protein sequence ID" value="MQL92392.1"/>
    <property type="molecule type" value="Genomic_DNA"/>
</dbReference>
<evidence type="ECO:0000256" key="2">
    <source>
        <dbReference type="ARBA" id="ARBA00022527"/>
    </source>
</evidence>
<evidence type="ECO:0000256" key="6">
    <source>
        <dbReference type="ARBA" id="ARBA00022840"/>
    </source>
</evidence>
<feature type="region of interest" description="Disordered" evidence="9">
    <location>
        <begin position="54"/>
        <end position="97"/>
    </location>
</feature>
<dbReference type="PANTHER" id="PTHR47989:SF26">
    <property type="entry name" value="PROTEIN KINASE DOMAIN-CONTAINING PROTEIN"/>
    <property type="match status" value="1"/>
</dbReference>
<evidence type="ECO:0000313" key="11">
    <source>
        <dbReference type="EMBL" id="MQL92392.1"/>
    </source>
</evidence>
<comment type="catalytic activity">
    <reaction evidence="7">
        <text>L-threonyl-[protein] + ATP = O-phospho-L-threonyl-[protein] + ADP + H(+)</text>
        <dbReference type="Rhea" id="RHEA:46608"/>
        <dbReference type="Rhea" id="RHEA-COMP:11060"/>
        <dbReference type="Rhea" id="RHEA-COMP:11605"/>
        <dbReference type="ChEBI" id="CHEBI:15378"/>
        <dbReference type="ChEBI" id="CHEBI:30013"/>
        <dbReference type="ChEBI" id="CHEBI:30616"/>
        <dbReference type="ChEBI" id="CHEBI:61977"/>
        <dbReference type="ChEBI" id="CHEBI:456216"/>
        <dbReference type="EC" id="2.7.11.1"/>
    </reaction>
</comment>
<dbReference type="Gene3D" id="1.10.510.10">
    <property type="entry name" value="Transferase(Phosphotransferase) domain 1"/>
    <property type="match status" value="1"/>
</dbReference>
<evidence type="ECO:0000256" key="9">
    <source>
        <dbReference type="SAM" id="MobiDB-lite"/>
    </source>
</evidence>
<dbReference type="SUPFAM" id="SSF56112">
    <property type="entry name" value="Protein kinase-like (PK-like)"/>
    <property type="match status" value="1"/>
</dbReference>
<feature type="domain" description="Protein kinase" evidence="10">
    <location>
        <begin position="115"/>
        <end position="398"/>
    </location>
</feature>
<evidence type="ECO:0000256" key="1">
    <source>
        <dbReference type="ARBA" id="ARBA00012513"/>
    </source>
</evidence>
<evidence type="ECO:0000256" key="7">
    <source>
        <dbReference type="ARBA" id="ARBA00047899"/>
    </source>
</evidence>
<dbReference type="FunFam" id="1.10.510.10:FF:001023">
    <property type="entry name" value="Os07g0541700 protein"/>
    <property type="match status" value="1"/>
</dbReference>
<accession>A0A843V223</accession>
<dbReference type="Pfam" id="PF00069">
    <property type="entry name" value="Pkinase"/>
    <property type="match status" value="1"/>
</dbReference>
<organism evidence="11 12">
    <name type="scientific">Colocasia esculenta</name>
    <name type="common">Wild taro</name>
    <name type="synonym">Arum esculentum</name>
    <dbReference type="NCBI Taxonomy" id="4460"/>
    <lineage>
        <taxon>Eukaryota</taxon>
        <taxon>Viridiplantae</taxon>
        <taxon>Streptophyta</taxon>
        <taxon>Embryophyta</taxon>
        <taxon>Tracheophyta</taxon>
        <taxon>Spermatophyta</taxon>
        <taxon>Magnoliopsida</taxon>
        <taxon>Liliopsida</taxon>
        <taxon>Araceae</taxon>
        <taxon>Aroideae</taxon>
        <taxon>Colocasieae</taxon>
        <taxon>Colocasia</taxon>
    </lineage>
</organism>
<dbReference type="PROSITE" id="PS50011">
    <property type="entry name" value="PROTEIN_KINASE_DOM"/>
    <property type="match status" value="1"/>
</dbReference>
<dbReference type="Gene3D" id="3.30.200.20">
    <property type="entry name" value="Phosphorylase Kinase, domain 1"/>
    <property type="match status" value="1"/>
</dbReference>
<keyword evidence="4" id="KW-0547">Nucleotide-binding</keyword>
<evidence type="ECO:0000256" key="8">
    <source>
        <dbReference type="ARBA" id="ARBA00048679"/>
    </source>
</evidence>
<comment type="catalytic activity">
    <reaction evidence="8">
        <text>L-seryl-[protein] + ATP = O-phospho-L-seryl-[protein] + ADP + H(+)</text>
        <dbReference type="Rhea" id="RHEA:17989"/>
        <dbReference type="Rhea" id="RHEA-COMP:9863"/>
        <dbReference type="Rhea" id="RHEA-COMP:11604"/>
        <dbReference type="ChEBI" id="CHEBI:15378"/>
        <dbReference type="ChEBI" id="CHEBI:29999"/>
        <dbReference type="ChEBI" id="CHEBI:30616"/>
        <dbReference type="ChEBI" id="CHEBI:83421"/>
        <dbReference type="ChEBI" id="CHEBI:456216"/>
        <dbReference type="EC" id="2.7.11.1"/>
    </reaction>
</comment>
<dbReference type="OrthoDB" id="339325at2759"/>
<comment type="caution">
    <text evidence="11">The sequence shown here is derived from an EMBL/GenBank/DDBJ whole genome shotgun (WGS) entry which is preliminary data.</text>
</comment>
<proteinExistence type="predicted"/>
<dbReference type="PROSITE" id="PS00108">
    <property type="entry name" value="PROTEIN_KINASE_ST"/>
    <property type="match status" value="1"/>
</dbReference>
<evidence type="ECO:0000256" key="4">
    <source>
        <dbReference type="ARBA" id="ARBA00022741"/>
    </source>
</evidence>
<evidence type="ECO:0000256" key="5">
    <source>
        <dbReference type="ARBA" id="ARBA00022777"/>
    </source>
</evidence>
<dbReference type="PANTHER" id="PTHR47989">
    <property type="entry name" value="OS01G0750732 PROTEIN"/>
    <property type="match status" value="1"/>
</dbReference>
<dbReference type="Proteomes" id="UP000652761">
    <property type="component" value="Unassembled WGS sequence"/>
</dbReference>
<dbReference type="InterPro" id="IPR008271">
    <property type="entry name" value="Ser/Thr_kinase_AS"/>
</dbReference>
<dbReference type="GO" id="GO:0005524">
    <property type="term" value="F:ATP binding"/>
    <property type="evidence" value="ECO:0007669"/>
    <property type="project" value="UniProtKB-KW"/>
</dbReference>
<dbReference type="EC" id="2.7.11.1" evidence="1"/>
<dbReference type="AlphaFoldDB" id="A0A843V223"/>
<evidence type="ECO:0000259" key="10">
    <source>
        <dbReference type="PROSITE" id="PS50011"/>
    </source>
</evidence>
<evidence type="ECO:0000313" key="12">
    <source>
        <dbReference type="Proteomes" id="UP000652761"/>
    </source>
</evidence>
<gene>
    <name evidence="11" type="ORF">Taro_025015</name>
</gene>
<evidence type="ECO:0000256" key="3">
    <source>
        <dbReference type="ARBA" id="ARBA00022679"/>
    </source>
</evidence>
<dbReference type="SMART" id="SM00220">
    <property type="entry name" value="S_TKc"/>
    <property type="match status" value="1"/>
</dbReference>
<keyword evidence="3" id="KW-0808">Transferase</keyword>
<keyword evidence="2" id="KW-0723">Serine/threonine-protein kinase</keyword>
<dbReference type="GO" id="GO:0004674">
    <property type="term" value="F:protein serine/threonine kinase activity"/>
    <property type="evidence" value="ECO:0007669"/>
    <property type="project" value="UniProtKB-KW"/>
</dbReference>